<dbReference type="Proteomes" id="UP000179797">
    <property type="component" value="Unassembled WGS sequence"/>
</dbReference>
<dbReference type="EMBL" id="JRYR02000002">
    <property type="protein sequence ID" value="OHX64253.1"/>
    <property type="molecule type" value="Genomic_DNA"/>
</dbReference>
<keyword evidence="1" id="KW-0732">Signal</keyword>
<name>A0A1S1YTR9_FLAPC</name>
<sequence>MKAVQIFTLTLLIFSGIVNANERNNHKKSNDENVMITDLIGKDLTNQKEINDALNVYLDIEKEGDTQYIFNPQNDQLVMYFKEGVKELQLTAIKKTSQLTNVYYKVNNDFTLHVVMYNGTKNIVDVRTRKYFPEYEKNFRVITSEKNN</sequence>
<evidence type="ECO:0000256" key="1">
    <source>
        <dbReference type="SAM" id="SignalP"/>
    </source>
</evidence>
<dbReference type="RefSeq" id="WP_044220879.1">
    <property type="nucleotide sequence ID" value="NZ_JRYR02000002.1"/>
</dbReference>
<dbReference type="OrthoDB" id="980656at2"/>
<dbReference type="AlphaFoldDB" id="A0A1S1YTR9"/>
<feature type="signal peptide" evidence="1">
    <location>
        <begin position="1"/>
        <end position="20"/>
    </location>
</feature>
<evidence type="ECO:0000313" key="2">
    <source>
        <dbReference type="EMBL" id="OHX64253.1"/>
    </source>
</evidence>
<protein>
    <submittedName>
        <fullName evidence="2">Uncharacterized protein</fullName>
    </submittedName>
</protein>
<accession>A0A1S1YTR9</accession>
<proteinExistence type="predicted"/>
<keyword evidence="3" id="KW-1185">Reference proteome</keyword>
<feature type="chain" id="PRO_5010291294" evidence="1">
    <location>
        <begin position="21"/>
        <end position="148"/>
    </location>
</feature>
<gene>
    <name evidence="2" type="ORF">NH26_21875</name>
</gene>
<dbReference type="STRING" id="915059.NH26_21875"/>
<organism evidence="2 3">
    <name type="scientific">Flammeovirga pacifica</name>
    <dbReference type="NCBI Taxonomy" id="915059"/>
    <lineage>
        <taxon>Bacteria</taxon>
        <taxon>Pseudomonadati</taxon>
        <taxon>Bacteroidota</taxon>
        <taxon>Cytophagia</taxon>
        <taxon>Cytophagales</taxon>
        <taxon>Flammeovirgaceae</taxon>
        <taxon>Flammeovirga</taxon>
    </lineage>
</organism>
<comment type="caution">
    <text evidence="2">The sequence shown here is derived from an EMBL/GenBank/DDBJ whole genome shotgun (WGS) entry which is preliminary data.</text>
</comment>
<reference evidence="2 3" key="1">
    <citation type="journal article" date="2012" name="Int. J. Syst. Evol. Microbiol.">
        <title>Flammeovirga pacifica sp. nov., isolated from deep-sea sediment.</title>
        <authorList>
            <person name="Xu H."/>
            <person name="Fu Y."/>
            <person name="Yang N."/>
            <person name="Ding Z."/>
            <person name="Lai Q."/>
            <person name="Zeng R."/>
        </authorList>
    </citation>
    <scope>NUCLEOTIDE SEQUENCE [LARGE SCALE GENOMIC DNA]</scope>
    <source>
        <strain evidence="3">DSM 24597 / LMG 26175 / WPAGA1</strain>
    </source>
</reference>
<evidence type="ECO:0000313" key="3">
    <source>
        <dbReference type="Proteomes" id="UP000179797"/>
    </source>
</evidence>